<evidence type="ECO:0000313" key="3">
    <source>
        <dbReference type="Proteomes" id="UP001501391"/>
    </source>
</evidence>
<gene>
    <name evidence="2" type="ORF">GCM10009787_00880</name>
</gene>
<dbReference type="Proteomes" id="UP001501391">
    <property type="component" value="Unassembled WGS sequence"/>
</dbReference>
<evidence type="ECO:0008006" key="4">
    <source>
        <dbReference type="Google" id="ProtNLM"/>
    </source>
</evidence>
<organism evidence="2 3">
    <name type="scientific">Streptomyces bangladeshensis</name>
    <dbReference type="NCBI Taxonomy" id="295352"/>
    <lineage>
        <taxon>Bacteria</taxon>
        <taxon>Bacillati</taxon>
        <taxon>Actinomycetota</taxon>
        <taxon>Actinomycetes</taxon>
        <taxon>Kitasatosporales</taxon>
        <taxon>Streptomycetaceae</taxon>
        <taxon>Streptomyces</taxon>
    </lineage>
</organism>
<feature type="region of interest" description="Disordered" evidence="1">
    <location>
        <begin position="67"/>
        <end position="91"/>
    </location>
</feature>
<feature type="compositionally biased region" description="Low complexity" evidence="1">
    <location>
        <begin position="71"/>
        <end position="91"/>
    </location>
</feature>
<dbReference type="SUPFAM" id="SSF52507">
    <property type="entry name" value="Homo-oligomeric flavin-containing Cys decarboxylases, HFCD"/>
    <property type="match status" value="1"/>
</dbReference>
<sequence length="91" mass="9687">MEVCLGLTPTAAHWLEPQTAELERLTGHRVRSAYKLPGEPDVWPKADVIAVAPATFNTVNAWAATASRGTSWSASSPKASAKASPWSRCPA</sequence>
<protein>
    <recommendedName>
        <fullName evidence="4">Flavoprotein domain-containing protein</fullName>
    </recommendedName>
</protein>
<dbReference type="Gene3D" id="3.40.50.1950">
    <property type="entry name" value="Flavin prenyltransferase-like"/>
    <property type="match status" value="1"/>
</dbReference>
<dbReference type="InterPro" id="IPR036551">
    <property type="entry name" value="Flavin_trans-like"/>
</dbReference>
<keyword evidence="3" id="KW-1185">Reference proteome</keyword>
<accession>A0ABN3B9H9</accession>
<comment type="caution">
    <text evidence="2">The sequence shown here is derived from an EMBL/GenBank/DDBJ whole genome shotgun (WGS) entry which is preliminary data.</text>
</comment>
<dbReference type="EMBL" id="BAAAOQ010000001">
    <property type="protein sequence ID" value="GAA2190721.1"/>
    <property type="molecule type" value="Genomic_DNA"/>
</dbReference>
<proteinExistence type="predicted"/>
<reference evidence="2 3" key="1">
    <citation type="journal article" date="2019" name="Int. J. Syst. Evol. Microbiol.">
        <title>The Global Catalogue of Microorganisms (GCM) 10K type strain sequencing project: providing services to taxonomists for standard genome sequencing and annotation.</title>
        <authorList>
            <consortium name="The Broad Institute Genomics Platform"/>
            <consortium name="The Broad Institute Genome Sequencing Center for Infectious Disease"/>
            <person name="Wu L."/>
            <person name="Ma J."/>
        </authorList>
    </citation>
    <scope>NUCLEOTIDE SEQUENCE [LARGE SCALE GENOMIC DNA]</scope>
    <source>
        <strain evidence="2 3">JCM 14924</strain>
    </source>
</reference>
<evidence type="ECO:0000256" key="1">
    <source>
        <dbReference type="SAM" id="MobiDB-lite"/>
    </source>
</evidence>
<name>A0ABN3B9H9_9ACTN</name>
<evidence type="ECO:0000313" key="2">
    <source>
        <dbReference type="EMBL" id="GAA2190721.1"/>
    </source>
</evidence>